<dbReference type="Gene3D" id="3.40.50.720">
    <property type="entry name" value="NAD(P)-binding Rossmann-like Domain"/>
    <property type="match status" value="1"/>
</dbReference>
<accession>A0A6I3SNZ4</accession>
<feature type="binding site" evidence="6">
    <location>
        <position position="33"/>
    </location>
    <ligand>
        <name>NAD(+)</name>
        <dbReference type="ChEBI" id="CHEBI:57540"/>
    </ligand>
</feature>
<feature type="binding site" evidence="7">
    <location>
        <position position="49"/>
    </location>
    <ligand>
        <name>CoA</name>
        <dbReference type="ChEBI" id="CHEBI:57287"/>
    </ligand>
</feature>
<dbReference type="Pfam" id="PF02737">
    <property type="entry name" value="3HCDH_N"/>
    <property type="match status" value="1"/>
</dbReference>
<evidence type="ECO:0000256" key="3">
    <source>
        <dbReference type="ARBA" id="ARBA00023002"/>
    </source>
</evidence>
<dbReference type="EMBL" id="WNKU01000034">
    <property type="protein sequence ID" value="MTV50751.1"/>
    <property type="molecule type" value="Genomic_DNA"/>
</dbReference>
<dbReference type="InterPro" id="IPR008927">
    <property type="entry name" value="6-PGluconate_DH-like_C_sf"/>
</dbReference>
<comment type="pathway">
    <text evidence="1">Lipid metabolism; butanoate metabolism.</text>
</comment>
<dbReference type="SUPFAM" id="SSF48179">
    <property type="entry name" value="6-phosphogluconate dehydrogenase C-terminal domain-like"/>
    <property type="match status" value="1"/>
</dbReference>
<evidence type="ECO:0000256" key="1">
    <source>
        <dbReference type="ARBA" id="ARBA00005086"/>
    </source>
</evidence>
<evidence type="ECO:0000313" key="10">
    <source>
        <dbReference type="EMBL" id="MTV50751.1"/>
    </source>
</evidence>
<dbReference type="Gene3D" id="1.10.1040.10">
    <property type="entry name" value="N-(1-d-carboxylethyl)-l-norvaline Dehydrogenase, domain 2"/>
    <property type="match status" value="1"/>
</dbReference>
<dbReference type="AlphaFoldDB" id="A0A6I3SNZ4"/>
<dbReference type="FunFam" id="3.40.50.720:FF:000009">
    <property type="entry name" value="Fatty oxidation complex, alpha subunit"/>
    <property type="match status" value="1"/>
</dbReference>
<evidence type="ECO:0000259" key="8">
    <source>
        <dbReference type="Pfam" id="PF00725"/>
    </source>
</evidence>
<feature type="binding site" evidence="6">
    <location>
        <position position="274"/>
    </location>
    <ligand>
        <name>NAD(+)</name>
        <dbReference type="ChEBI" id="CHEBI:57540"/>
    </ligand>
</feature>
<name>A0A6I3SNZ4_HELMO</name>
<feature type="binding site" evidence="6">
    <location>
        <position position="92"/>
    </location>
    <ligand>
        <name>NAD(+)</name>
        <dbReference type="ChEBI" id="CHEBI:57540"/>
    </ligand>
</feature>
<evidence type="ECO:0000313" key="11">
    <source>
        <dbReference type="Proteomes" id="UP000430670"/>
    </source>
</evidence>
<dbReference type="PANTHER" id="PTHR48075:SF5">
    <property type="entry name" value="3-HYDROXYBUTYRYL-COA DEHYDROGENASE"/>
    <property type="match status" value="1"/>
</dbReference>
<comment type="caution">
    <text evidence="10">The sequence shown here is derived from an EMBL/GenBank/DDBJ whole genome shotgun (WGS) entry which is preliminary data.</text>
</comment>
<dbReference type="InterPro" id="IPR006108">
    <property type="entry name" value="3HC_DH_C"/>
</dbReference>
<dbReference type="OrthoDB" id="9815331at2"/>
<dbReference type="GO" id="GO:0016616">
    <property type="term" value="F:oxidoreductase activity, acting on the CH-OH group of donors, NAD or NADP as acceptor"/>
    <property type="evidence" value="ECO:0007669"/>
    <property type="project" value="InterPro"/>
</dbReference>
<dbReference type="SUPFAM" id="SSF51735">
    <property type="entry name" value="NAD(P)-binding Rossmann-fold domains"/>
    <property type="match status" value="1"/>
</dbReference>
<feature type="binding site" evidence="6">
    <location>
        <position position="143"/>
    </location>
    <ligand>
        <name>NAD(+)</name>
        <dbReference type="ChEBI" id="CHEBI:57540"/>
    </ligand>
</feature>
<evidence type="ECO:0000256" key="5">
    <source>
        <dbReference type="PIRSR" id="PIRSR000105-1"/>
    </source>
</evidence>
<evidence type="ECO:0000256" key="7">
    <source>
        <dbReference type="PIRSR" id="PIRSR000105-3"/>
    </source>
</evidence>
<dbReference type="InterPro" id="IPR036291">
    <property type="entry name" value="NAD(P)-bd_dom_sf"/>
</dbReference>
<reference evidence="10 11" key="1">
    <citation type="submission" date="2019-11" db="EMBL/GenBank/DDBJ databases">
        <title>Whole-genome sequence of a the green, strictly anaerobic photosynthetic bacterium Heliobacillus mobilis DSM 6151.</title>
        <authorList>
            <person name="Kyndt J.A."/>
            <person name="Meyer T.E."/>
        </authorList>
    </citation>
    <scope>NUCLEOTIDE SEQUENCE [LARGE SCALE GENOMIC DNA]</scope>
    <source>
        <strain evidence="10 11">DSM 6151</strain>
    </source>
</reference>
<protein>
    <recommendedName>
        <fullName evidence="4">3-hydroxybutyryl-CoA dehydrogenase</fullName>
    </recommendedName>
</protein>
<evidence type="ECO:0000256" key="2">
    <source>
        <dbReference type="ARBA" id="ARBA00009463"/>
    </source>
</evidence>
<dbReference type="PIRSF" id="PIRSF000105">
    <property type="entry name" value="HCDH"/>
    <property type="match status" value="1"/>
</dbReference>
<keyword evidence="3 10" id="KW-0560">Oxidoreductase</keyword>
<evidence type="ECO:0000259" key="9">
    <source>
        <dbReference type="Pfam" id="PF02737"/>
    </source>
</evidence>
<keyword evidence="6" id="KW-0520">NAD</keyword>
<dbReference type="Pfam" id="PF00725">
    <property type="entry name" value="3HCDH"/>
    <property type="match status" value="1"/>
</dbReference>
<dbReference type="InterPro" id="IPR013328">
    <property type="entry name" value="6PGD_dom2"/>
</dbReference>
<feature type="binding site" evidence="7">
    <location>
        <position position="56"/>
    </location>
    <ligand>
        <name>CoA</name>
        <dbReference type="ChEBI" id="CHEBI:57287"/>
    </ligand>
</feature>
<keyword evidence="11" id="KW-1185">Reference proteome</keyword>
<proteinExistence type="inferred from homology"/>
<sequence length="284" mass="31083">MEIKRIMVIGAGQMGSGIAQTAALAGFQTVLHDISFEFANKGLNTIKKSLSKFLEKGKITAEDMEATLGRLQLSDNLENAKNCDIVIEAASEKMEIKSQIFRTLDEVAPAHAILASNTSSLPITELAACTKRPTQVIGMHFMNPVPLMKLVEIIRGLATSDEVYQVIEDLAKQMGKVPVAVNDVPGFVSNRISQVMINEAIWCLYEGVGNPEGIDTIMKLGFNHPMGPLALADLIGLDTVLSILEIMHEGYGDPRYRPCPLLRKYVKAGWLGRKSGRGFYNYEG</sequence>
<dbReference type="PANTHER" id="PTHR48075">
    <property type="entry name" value="3-HYDROXYACYL-COA DEHYDROGENASE FAMILY PROTEIN"/>
    <property type="match status" value="1"/>
</dbReference>
<evidence type="ECO:0000256" key="4">
    <source>
        <dbReference type="ARBA" id="ARBA00067747"/>
    </source>
</evidence>
<dbReference type="InterPro" id="IPR006176">
    <property type="entry name" value="3-OHacyl-CoA_DH_NAD-bd"/>
</dbReference>
<feature type="binding site" evidence="7">
    <location>
        <position position="119"/>
    </location>
    <ligand>
        <name>CoA</name>
        <dbReference type="ChEBI" id="CHEBI:57287"/>
    </ligand>
</feature>
<feature type="binding site" evidence="6">
    <location>
        <begin position="10"/>
        <end position="15"/>
    </location>
    <ligand>
        <name>NAD(+)</name>
        <dbReference type="ChEBI" id="CHEBI:57540"/>
    </ligand>
</feature>
<comment type="similarity">
    <text evidence="2">Belongs to the 3-hydroxyacyl-CoA dehydrogenase family.</text>
</comment>
<feature type="binding site" evidence="6">
    <location>
        <position position="119"/>
    </location>
    <ligand>
        <name>NAD(+)</name>
        <dbReference type="ChEBI" id="CHEBI:57540"/>
    </ligand>
</feature>
<feature type="domain" description="3-hydroxyacyl-CoA dehydrogenase C-terminal" evidence="8">
    <location>
        <begin position="186"/>
        <end position="282"/>
    </location>
</feature>
<dbReference type="InterPro" id="IPR022694">
    <property type="entry name" value="3-OHacyl-CoA_DH"/>
</dbReference>
<dbReference type="GO" id="GO:0070403">
    <property type="term" value="F:NAD+ binding"/>
    <property type="evidence" value="ECO:0007669"/>
    <property type="project" value="InterPro"/>
</dbReference>
<evidence type="ECO:0000256" key="6">
    <source>
        <dbReference type="PIRSR" id="PIRSR000105-2"/>
    </source>
</evidence>
<feature type="domain" description="3-hydroxyacyl-CoA dehydrogenase NAD binding" evidence="9">
    <location>
        <begin position="6"/>
        <end position="184"/>
    </location>
</feature>
<gene>
    <name evidence="10" type="ORF">GJ688_17605</name>
</gene>
<dbReference type="GO" id="GO:0006631">
    <property type="term" value="P:fatty acid metabolic process"/>
    <property type="evidence" value="ECO:0007669"/>
    <property type="project" value="InterPro"/>
</dbReference>
<feature type="binding site" evidence="6">
    <location>
        <position position="97"/>
    </location>
    <ligand>
        <name>NAD(+)</name>
        <dbReference type="ChEBI" id="CHEBI:57540"/>
    </ligand>
</feature>
<organism evidence="10 11">
    <name type="scientific">Heliobacterium mobile</name>
    <name type="common">Heliobacillus mobilis</name>
    <dbReference type="NCBI Taxonomy" id="28064"/>
    <lineage>
        <taxon>Bacteria</taxon>
        <taxon>Bacillati</taxon>
        <taxon>Bacillota</taxon>
        <taxon>Clostridia</taxon>
        <taxon>Eubacteriales</taxon>
        <taxon>Heliobacteriaceae</taxon>
        <taxon>Heliobacterium</taxon>
    </lineage>
</organism>
<dbReference type="Proteomes" id="UP000430670">
    <property type="component" value="Unassembled WGS sequence"/>
</dbReference>
<dbReference type="NCBIfam" id="NF004474">
    <property type="entry name" value="PRK05808.1"/>
    <property type="match status" value="1"/>
</dbReference>
<feature type="site" description="Important for catalytic activity" evidence="5">
    <location>
        <position position="140"/>
    </location>
</feature>